<evidence type="ECO:0000256" key="8">
    <source>
        <dbReference type="RuleBase" id="RU000461"/>
    </source>
</evidence>
<evidence type="ECO:0000256" key="6">
    <source>
        <dbReference type="ARBA" id="ARBA00023033"/>
    </source>
</evidence>
<dbReference type="GO" id="GO:0006805">
    <property type="term" value="P:xenobiotic metabolic process"/>
    <property type="evidence" value="ECO:0007669"/>
    <property type="project" value="TreeGrafter"/>
</dbReference>
<comment type="cofactor">
    <cofactor evidence="1 7">
        <name>heme</name>
        <dbReference type="ChEBI" id="CHEBI:30413"/>
    </cofactor>
</comment>
<dbReference type="GO" id="GO:0020037">
    <property type="term" value="F:heme binding"/>
    <property type="evidence" value="ECO:0007669"/>
    <property type="project" value="InterPro"/>
</dbReference>
<comment type="similarity">
    <text evidence="2 8">Belongs to the cytochrome P450 family.</text>
</comment>
<evidence type="ECO:0000256" key="1">
    <source>
        <dbReference type="ARBA" id="ARBA00001971"/>
    </source>
</evidence>
<dbReference type="InterPro" id="IPR050182">
    <property type="entry name" value="Cytochrome_P450_fam2"/>
</dbReference>
<dbReference type="PANTHER" id="PTHR24300">
    <property type="entry name" value="CYTOCHROME P450 508A4-RELATED"/>
    <property type="match status" value="1"/>
</dbReference>
<dbReference type="Pfam" id="PF00067">
    <property type="entry name" value="p450"/>
    <property type="match status" value="1"/>
</dbReference>
<dbReference type="Gene3D" id="1.10.630.10">
    <property type="entry name" value="Cytochrome P450"/>
    <property type="match status" value="2"/>
</dbReference>
<evidence type="ECO:0000256" key="5">
    <source>
        <dbReference type="ARBA" id="ARBA00023004"/>
    </source>
</evidence>
<dbReference type="PANTHER" id="PTHR24300:SF375">
    <property type="entry name" value="CYTOCHROME P450 FAMILY"/>
    <property type="match status" value="1"/>
</dbReference>
<reference evidence="10" key="1">
    <citation type="submission" date="2024-02" db="UniProtKB">
        <authorList>
            <consortium name="WormBaseParasite"/>
        </authorList>
    </citation>
    <scope>IDENTIFICATION</scope>
</reference>
<dbReference type="FunFam" id="1.10.630.10:FF:000036">
    <property type="entry name" value="CYtochrome P450 family"/>
    <property type="match status" value="1"/>
</dbReference>
<dbReference type="PROSITE" id="PS00086">
    <property type="entry name" value="CYTOCHROME_P450"/>
    <property type="match status" value="1"/>
</dbReference>
<evidence type="ECO:0000256" key="2">
    <source>
        <dbReference type="ARBA" id="ARBA00010617"/>
    </source>
</evidence>
<dbReference type="GO" id="GO:0006082">
    <property type="term" value="P:organic acid metabolic process"/>
    <property type="evidence" value="ECO:0007669"/>
    <property type="project" value="TreeGrafter"/>
</dbReference>
<feature type="binding site" description="axial binding residue" evidence="7">
    <location>
        <position position="364"/>
    </location>
    <ligand>
        <name>heme</name>
        <dbReference type="ChEBI" id="CHEBI:30413"/>
    </ligand>
    <ligandPart>
        <name>Fe</name>
        <dbReference type="ChEBI" id="CHEBI:18248"/>
    </ligandPart>
</feature>
<evidence type="ECO:0000256" key="3">
    <source>
        <dbReference type="ARBA" id="ARBA00022723"/>
    </source>
</evidence>
<dbReference type="AlphaFoldDB" id="A0AAF3F5J3"/>
<dbReference type="InterPro" id="IPR002401">
    <property type="entry name" value="Cyt_P450_E_grp-I"/>
</dbReference>
<evidence type="ECO:0000256" key="7">
    <source>
        <dbReference type="PIRSR" id="PIRSR602401-1"/>
    </source>
</evidence>
<dbReference type="InterPro" id="IPR036396">
    <property type="entry name" value="Cyt_P450_sf"/>
</dbReference>
<sequence length="417" mass="48733">MLFLILTTLLFIWTFYDLYWKRRNFPPGPTPLPLFGNLLEVYYNCPGYEAFRKWNKQYGSIYTYWISTLPVVSISDYETLKETMIKDGEKYAGRWFFADFVKDFKGGEYGIVNSEGDLWRDQRRLTLHTLRDFGMGKNIMEERVMVEVDFLLERMAAQKDISVQNEMDIAVGSVINGILFGYRFDESSEDFVESYLKEWERRKGTRQEEYFFERQLEALVFDVWSAGMETTSNTLTWAIVYILNHPEVQQKIHEELDRVIQSDRKITMADKNSLTYVNAVVSEVQRLANLLPQNLFRQTTEEVTLNGYKIPAGTIIVPQISCVLYDEKVFPEPYKFKPERFLNKDGSLKVFPELVPFSVGKRQCPGEGLARVELYLFVANIFQKFRLSAKKLPSIEKSMSVVVIAKPFTCQAEERHQ</sequence>
<keyword evidence="9" id="KW-1185">Reference proteome</keyword>
<accession>A0AAF3F5J3</accession>
<protein>
    <recommendedName>
        <fullName evidence="11">CYtochrome P450 family</fullName>
    </recommendedName>
</protein>
<keyword evidence="5 7" id="KW-0408">Iron</keyword>
<dbReference type="SUPFAM" id="SSF48264">
    <property type="entry name" value="Cytochrome P450"/>
    <property type="match status" value="1"/>
</dbReference>
<keyword evidence="4 8" id="KW-0560">Oxidoreductase</keyword>
<dbReference type="GO" id="GO:0005506">
    <property type="term" value="F:iron ion binding"/>
    <property type="evidence" value="ECO:0007669"/>
    <property type="project" value="InterPro"/>
</dbReference>
<keyword evidence="7 8" id="KW-0349">Heme</keyword>
<dbReference type="CDD" id="cd20617">
    <property type="entry name" value="CYP1_2-like"/>
    <property type="match status" value="1"/>
</dbReference>
<name>A0AAF3F5J3_9BILA</name>
<dbReference type="PRINTS" id="PR00463">
    <property type="entry name" value="EP450I"/>
</dbReference>
<evidence type="ECO:0000313" key="9">
    <source>
        <dbReference type="Proteomes" id="UP000887575"/>
    </source>
</evidence>
<dbReference type="Proteomes" id="UP000887575">
    <property type="component" value="Unassembled WGS sequence"/>
</dbReference>
<evidence type="ECO:0000313" key="10">
    <source>
        <dbReference type="WBParaSite" id="MBELARI_LOCUS21040"/>
    </source>
</evidence>
<dbReference type="PRINTS" id="PR00385">
    <property type="entry name" value="P450"/>
</dbReference>
<dbReference type="InterPro" id="IPR001128">
    <property type="entry name" value="Cyt_P450"/>
</dbReference>
<dbReference type="WBParaSite" id="MBELARI_LOCUS21040">
    <property type="protein sequence ID" value="MBELARI_LOCUS21040"/>
    <property type="gene ID" value="MBELARI_LOCUS21040"/>
</dbReference>
<keyword evidence="6 8" id="KW-0503">Monooxygenase</keyword>
<dbReference type="GO" id="GO:0016712">
    <property type="term" value="F:oxidoreductase activity, acting on paired donors, with incorporation or reduction of molecular oxygen, reduced flavin or flavoprotein as one donor, and incorporation of one atom of oxygen"/>
    <property type="evidence" value="ECO:0007669"/>
    <property type="project" value="TreeGrafter"/>
</dbReference>
<dbReference type="GO" id="GO:0005737">
    <property type="term" value="C:cytoplasm"/>
    <property type="evidence" value="ECO:0007669"/>
    <property type="project" value="TreeGrafter"/>
</dbReference>
<organism evidence="9 10">
    <name type="scientific">Mesorhabditis belari</name>
    <dbReference type="NCBI Taxonomy" id="2138241"/>
    <lineage>
        <taxon>Eukaryota</taxon>
        <taxon>Metazoa</taxon>
        <taxon>Ecdysozoa</taxon>
        <taxon>Nematoda</taxon>
        <taxon>Chromadorea</taxon>
        <taxon>Rhabditida</taxon>
        <taxon>Rhabditina</taxon>
        <taxon>Rhabditomorpha</taxon>
        <taxon>Rhabditoidea</taxon>
        <taxon>Rhabditidae</taxon>
        <taxon>Mesorhabditinae</taxon>
        <taxon>Mesorhabditis</taxon>
    </lineage>
</organism>
<dbReference type="InterPro" id="IPR017972">
    <property type="entry name" value="Cyt_P450_CS"/>
</dbReference>
<keyword evidence="3 7" id="KW-0479">Metal-binding</keyword>
<evidence type="ECO:0008006" key="11">
    <source>
        <dbReference type="Google" id="ProtNLM"/>
    </source>
</evidence>
<proteinExistence type="inferred from homology"/>
<evidence type="ECO:0000256" key="4">
    <source>
        <dbReference type="ARBA" id="ARBA00023002"/>
    </source>
</evidence>